<dbReference type="InterPro" id="IPR007627">
    <property type="entry name" value="RNA_pol_sigma70_r2"/>
</dbReference>
<comment type="similarity">
    <text evidence="1">Belongs to the sigma-70 factor family. ECF subfamily.</text>
</comment>
<reference evidence="7" key="1">
    <citation type="submission" date="2022-07" db="EMBL/GenBank/DDBJ databases">
        <title>Taxonomy of Novel Oxalotrophic and Methylotrophic Bacteria.</title>
        <authorList>
            <person name="Sahin N."/>
            <person name="Tani A."/>
        </authorList>
    </citation>
    <scope>NUCLEOTIDE SEQUENCE</scope>
    <source>
        <strain evidence="7">AM327</strain>
    </source>
</reference>
<name>A0A9W6EVL6_9FLAO</name>
<accession>A0A9W6EVL6</accession>
<dbReference type="NCBIfam" id="TIGR02937">
    <property type="entry name" value="sigma70-ECF"/>
    <property type="match status" value="1"/>
</dbReference>
<organism evidence="7 8">
    <name type="scientific">Neptunitalea chrysea</name>
    <dbReference type="NCBI Taxonomy" id="1647581"/>
    <lineage>
        <taxon>Bacteria</taxon>
        <taxon>Pseudomonadati</taxon>
        <taxon>Bacteroidota</taxon>
        <taxon>Flavobacteriia</taxon>
        <taxon>Flavobacteriales</taxon>
        <taxon>Flavobacteriaceae</taxon>
        <taxon>Neptunitalea</taxon>
    </lineage>
</organism>
<dbReference type="Pfam" id="PF04542">
    <property type="entry name" value="Sigma70_r2"/>
    <property type="match status" value="1"/>
</dbReference>
<dbReference type="GO" id="GO:0006352">
    <property type="term" value="P:DNA-templated transcription initiation"/>
    <property type="evidence" value="ECO:0007669"/>
    <property type="project" value="InterPro"/>
</dbReference>
<keyword evidence="3" id="KW-0731">Sigma factor</keyword>
<dbReference type="InterPro" id="IPR013249">
    <property type="entry name" value="RNA_pol_sigma70_r4_t2"/>
</dbReference>
<dbReference type="InterPro" id="IPR039425">
    <property type="entry name" value="RNA_pol_sigma-70-like"/>
</dbReference>
<feature type="domain" description="RNA polymerase sigma factor 70 region 4 type 2" evidence="6">
    <location>
        <begin position="110"/>
        <end position="160"/>
    </location>
</feature>
<dbReference type="Proteomes" id="UP001143545">
    <property type="component" value="Unassembled WGS sequence"/>
</dbReference>
<dbReference type="Gene3D" id="1.10.1740.10">
    <property type="match status" value="1"/>
</dbReference>
<evidence type="ECO:0000256" key="2">
    <source>
        <dbReference type="ARBA" id="ARBA00023015"/>
    </source>
</evidence>
<proteinExistence type="inferred from homology"/>
<dbReference type="InterPro" id="IPR013325">
    <property type="entry name" value="RNA_pol_sigma_r2"/>
</dbReference>
<keyword evidence="4" id="KW-0804">Transcription</keyword>
<dbReference type="SUPFAM" id="SSF88946">
    <property type="entry name" value="Sigma2 domain of RNA polymerase sigma factors"/>
    <property type="match status" value="1"/>
</dbReference>
<evidence type="ECO:0000259" key="6">
    <source>
        <dbReference type="Pfam" id="PF08281"/>
    </source>
</evidence>
<dbReference type="InterPro" id="IPR036388">
    <property type="entry name" value="WH-like_DNA-bd_sf"/>
</dbReference>
<evidence type="ECO:0000256" key="3">
    <source>
        <dbReference type="ARBA" id="ARBA00023082"/>
    </source>
</evidence>
<dbReference type="EMBL" id="BRVP01000029">
    <property type="protein sequence ID" value="GLB53974.1"/>
    <property type="molecule type" value="Genomic_DNA"/>
</dbReference>
<evidence type="ECO:0000259" key="5">
    <source>
        <dbReference type="Pfam" id="PF04542"/>
    </source>
</evidence>
<feature type="domain" description="RNA polymerase sigma-70 region 2" evidence="5">
    <location>
        <begin position="14"/>
        <end position="75"/>
    </location>
</feature>
<dbReference type="AlphaFoldDB" id="A0A9W6EVL6"/>
<gene>
    <name evidence="7" type="ORF">NBRC110019_30150</name>
</gene>
<dbReference type="RefSeq" id="WP_281756309.1">
    <property type="nucleotide sequence ID" value="NZ_BRVP01000029.1"/>
</dbReference>
<dbReference type="InterPro" id="IPR014284">
    <property type="entry name" value="RNA_pol_sigma-70_dom"/>
</dbReference>
<dbReference type="InterPro" id="IPR013324">
    <property type="entry name" value="RNA_pol_sigma_r3/r4-like"/>
</dbReference>
<dbReference type="GO" id="GO:0016987">
    <property type="term" value="F:sigma factor activity"/>
    <property type="evidence" value="ECO:0007669"/>
    <property type="project" value="UniProtKB-KW"/>
</dbReference>
<evidence type="ECO:0000313" key="7">
    <source>
        <dbReference type="EMBL" id="GLB53974.1"/>
    </source>
</evidence>
<keyword evidence="7" id="KW-0240">DNA-directed RNA polymerase</keyword>
<dbReference type="PANTHER" id="PTHR43133">
    <property type="entry name" value="RNA POLYMERASE ECF-TYPE SIGMA FACTO"/>
    <property type="match status" value="1"/>
</dbReference>
<protein>
    <submittedName>
        <fullName evidence="7">DNA-directed RNA polymerase sigma-70 factor</fullName>
    </submittedName>
</protein>
<comment type="caution">
    <text evidence="7">The sequence shown here is derived from an EMBL/GenBank/DDBJ whole genome shotgun (WGS) entry which is preliminary data.</text>
</comment>
<dbReference type="Gene3D" id="1.10.10.10">
    <property type="entry name" value="Winged helix-like DNA-binding domain superfamily/Winged helix DNA-binding domain"/>
    <property type="match status" value="1"/>
</dbReference>
<dbReference type="GO" id="GO:0000428">
    <property type="term" value="C:DNA-directed RNA polymerase complex"/>
    <property type="evidence" value="ECO:0007669"/>
    <property type="project" value="UniProtKB-KW"/>
</dbReference>
<keyword evidence="2" id="KW-0805">Transcription regulation</keyword>
<evidence type="ECO:0000313" key="8">
    <source>
        <dbReference type="Proteomes" id="UP001143545"/>
    </source>
</evidence>
<dbReference type="SUPFAM" id="SSF88659">
    <property type="entry name" value="Sigma3 and sigma4 domains of RNA polymerase sigma factors"/>
    <property type="match status" value="1"/>
</dbReference>
<dbReference type="PANTHER" id="PTHR43133:SF45">
    <property type="entry name" value="RNA POLYMERASE ECF-TYPE SIGMA FACTOR"/>
    <property type="match status" value="1"/>
</dbReference>
<dbReference type="Pfam" id="PF08281">
    <property type="entry name" value="Sigma70_r4_2"/>
    <property type="match status" value="1"/>
</dbReference>
<sequence length="169" mass="20163">MHKRKEDKYFEEILERNKHKIYRICNIYAVPPLEAQDLFQEVVYQIWKSLDSFKSNSSIDTWIYKITINVCLRSKMKLEKNYSKTDRFESIHFTPIEKEIDTSEQEKIKYLKECISALNETDTSLIVLYLDDLSYKEIAVITGLSENHIAVKMKRIRKKIFECITPKIN</sequence>
<keyword evidence="8" id="KW-1185">Reference proteome</keyword>
<dbReference type="GO" id="GO:0003677">
    <property type="term" value="F:DNA binding"/>
    <property type="evidence" value="ECO:0007669"/>
    <property type="project" value="InterPro"/>
</dbReference>
<evidence type="ECO:0000256" key="4">
    <source>
        <dbReference type="ARBA" id="ARBA00023163"/>
    </source>
</evidence>
<evidence type="ECO:0000256" key="1">
    <source>
        <dbReference type="ARBA" id="ARBA00010641"/>
    </source>
</evidence>